<protein>
    <submittedName>
        <fullName evidence="6">HSP20 family protein</fullName>
    </submittedName>
</protein>
<proteinExistence type="inferred from homology"/>
<dbReference type="AlphaFoldDB" id="A0A841PY82"/>
<dbReference type="InterPro" id="IPR044587">
    <property type="entry name" value="HSP21-like"/>
</dbReference>
<dbReference type="InterPro" id="IPR002068">
    <property type="entry name" value="A-crystallin/Hsp20_dom"/>
</dbReference>
<dbReference type="InterPro" id="IPR007052">
    <property type="entry name" value="CS_dom"/>
</dbReference>
<keyword evidence="7" id="KW-1185">Reference proteome</keyword>
<feature type="domain" description="SHSP" evidence="4">
    <location>
        <begin position="27"/>
        <end position="134"/>
    </location>
</feature>
<feature type="domain" description="CS" evidence="5">
    <location>
        <begin position="33"/>
        <end position="134"/>
    </location>
</feature>
<accession>A0A841PY82</accession>
<evidence type="ECO:0000313" key="6">
    <source>
        <dbReference type="EMBL" id="MBB6451841.1"/>
    </source>
</evidence>
<dbReference type="InterPro" id="IPR008978">
    <property type="entry name" value="HSP20-like_chaperone"/>
</dbReference>
<dbReference type="RefSeq" id="WP_174496440.1">
    <property type="nucleotide sequence ID" value="NZ_CADDWK010000007.1"/>
</dbReference>
<dbReference type="CDD" id="cd06464">
    <property type="entry name" value="ACD_sHsps-like"/>
    <property type="match status" value="1"/>
</dbReference>
<dbReference type="PANTHER" id="PTHR46733">
    <property type="entry name" value="26.5 KDA HEAT SHOCK PROTEIN, MITOCHONDRIAL"/>
    <property type="match status" value="1"/>
</dbReference>
<evidence type="ECO:0000256" key="2">
    <source>
        <dbReference type="PROSITE-ProRule" id="PRU00285"/>
    </source>
</evidence>
<evidence type="ECO:0000256" key="3">
    <source>
        <dbReference type="RuleBase" id="RU003616"/>
    </source>
</evidence>
<evidence type="ECO:0000256" key="1">
    <source>
        <dbReference type="ARBA" id="ARBA00023016"/>
    </source>
</evidence>
<dbReference type="PROSITE" id="PS01031">
    <property type="entry name" value="SHSP"/>
    <property type="match status" value="1"/>
</dbReference>
<gene>
    <name evidence="6" type="ORF">HNQ94_000262</name>
</gene>
<name>A0A841PY82_9BACI</name>
<evidence type="ECO:0000259" key="5">
    <source>
        <dbReference type="PROSITE" id="PS51203"/>
    </source>
</evidence>
<dbReference type="Proteomes" id="UP000581688">
    <property type="component" value="Unassembled WGS sequence"/>
</dbReference>
<evidence type="ECO:0000313" key="7">
    <source>
        <dbReference type="Proteomes" id="UP000581688"/>
    </source>
</evidence>
<dbReference type="Pfam" id="PF00011">
    <property type="entry name" value="HSP20"/>
    <property type="match status" value="1"/>
</dbReference>
<organism evidence="6 7">
    <name type="scientific">Salirhabdus euzebyi</name>
    <dbReference type="NCBI Taxonomy" id="394506"/>
    <lineage>
        <taxon>Bacteria</taxon>
        <taxon>Bacillati</taxon>
        <taxon>Bacillota</taxon>
        <taxon>Bacilli</taxon>
        <taxon>Bacillales</taxon>
        <taxon>Bacillaceae</taxon>
        <taxon>Salirhabdus</taxon>
    </lineage>
</organism>
<comment type="caution">
    <text evidence="6">The sequence shown here is derived from an EMBL/GenBank/DDBJ whole genome shotgun (WGS) entry which is preliminary data.</text>
</comment>
<dbReference type="PROSITE" id="PS51203">
    <property type="entry name" value="CS"/>
    <property type="match status" value="1"/>
</dbReference>
<dbReference type="EMBL" id="JACHGH010000001">
    <property type="protein sequence ID" value="MBB6451841.1"/>
    <property type="molecule type" value="Genomic_DNA"/>
</dbReference>
<evidence type="ECO:0000259" key="4">
    <source>
        <dbReference type="PROSITE" id="PS01031"/>
    </source>
</evidence>
<comment type="similarity">
    <text evidence="2 3">Belongs to the small heat shock protein (HSP20) family.</text>
</comment>
<dbReference type="Gene3D" id="2.60.40.790">
    <property type="match status" value="1"/>
</dbReference>
<reference evidence="6 7" key="1">
    <citation type="submission" date="2020-08" db="EMBL/GenBank/DDBJ databases">
        <title>Genomic Encyclopedia of Type Strains, Phase IV (KMG-IV): sequencing the most valuable type-strain genomes for metagenomic binning, comparative biology and taxonomic classification.</title>
        <authorList>
            <person name="Goeker M."/>
        </authorList>
    </citation>
    <scope>NUCLEOTIDE SEQUENCE [LARGE SCALE GENOMIC DNA]</scope>
    <source>
        <strain evidence="6 7">DSM 19612</strain>
    </source>
</reference>
<dbReference type="SUPFAM" id="SSF49764">
    <property type="entry name" value="HSP20-like chaperones"/>
    <property type="match status" value="1"/>
</dbReference>
<dbReference type="PANTHER" id="PTHR46733:SF4">
    <property type="entry name" value="HEAT SHOCK PROTEIN 21, CHLOROPLASTIC"/>
    <property type="match status" value="1"/>
</dbReference>
<sequence>MNDMLDPLRELSKIKHNLNNMLSNLTNQLQMDSVPFRHTIKETENEIIVKCNIPGIRREKDVIIDIEEDTLTVRATIQQAMEINQNNMYRKESYFQHFHKSIPLPHKVVDDHAEATYEHGILTVHIPKRKVIDQ</sequence>
<keyword evidence="1" id="KW-0346">Stress response</keyword>
<dbReference type="GO" id="GO:0009408">
    <property type="term" value="P:response to heat"/>
    <property type="evidence" value="ECO:0007669"/>
    <property type="project" value="InterPro"/>
</dbReference>